<dbReference type="InterPro" id="IPR029069">
    <property type="entry name" value="HotDog_dom_sf"/>
</dbReference>
<dbReference type="PANTHER" id="PTHR31793:SF27">
    <property type="entry name" value="NOVEL THIOESTERASE SUPERFAMILY DOMAIN AND SAPOSIN A-TYPE DOMAIN CONTAINING PROTEIN (0610012H03RIK)"/>
    <property type="match status" value="1"/>
</dbReference>
<dbReference type="Proteomes" id="UP000053900">
    <property type="component" value="Unassembled WGS sequence"/>
</dbReference>
<dbReference type="CDD" id="cd00586">
    <property type="entry name" value="4HBT"/>
    <property type="match status" value="1"/>
</dbReference>
<evidence type="ECO:0000313" key="3">
    <source>
        <dbReference type="EMBL" id="KND18244.1"/>
    </source>
</evidence>
<protein>
    <submittedName>
        <fullName evidence="3">Thioesterase</fullName>
    </submittedName>
</protein>
<reference evidence="3 4" key="1">
    <citation type="submission" date="2015-07" db="EMBL/GenBank/DDBJ databases">
        <title>Draft genome of Enhydrobacter aerosaccus.</title>
        <authorList>
            <person name="Wang X."/>
        </authorList>
    </citation>
    <scope>NUCLEOTIDE SEQUENCE [LARGE SCALE GENOMIC DNA]</scope>
    <source>
        <strain evidence="3 4">CGMCC9176</strain>
    </source>
</reference>
<comment type="similarity">
    <text evidence="1">Belongs to the 4-hydroxybenzoyl-CoA thioesterase family.</text>
</comment>
<keyword evidence="2" id="KW-0378">Hydrolase</keyword>
<evidence type="ECO:0000256" key="1">
    <source>
        <dbReference type="ARBA" id="ARBA00005953"/>
    </source>
</evidence>
<dbReference type="InterPro" id="IPR050563">
    <property type="entry name" value="4-hydroxybenzoyl-CoA_TE"/>
</dbReference>
<dbReference type="SUPFAM" id="SSF54637">
    <property type="entry name" value="Thioesterase/thiol ester dehydrase-isomerase"/>
    <property type="match status" value="1"/>
</dbReference>
<evidence type="ECO:0000256" key="2">
    <source>
        <dbReference type="ARBA" id="ARBA00022801"/>
    </source>
</evidence>
<proteinExistence type="inferred from homology"/>
<dbReference type="Pfam" id="PF13279">
    <property type="entry name" value="4HBT_2"/>
    <property type="match status" value="1"/>
</dbReference>
<evidence type="ECO:0000313" key="4">
    <source>
        <dbReference type="Proteomes" id="UP000053900"/>
    </source>
</evidence>
<organism evidence="3 4">
    <name type="scientific">Enhydrobacter aerosaccus</name>
    <dbReference type="NCBI Taxonomy" id="225324"/>
    <lineage>
        <taxon>Bacteria</taxon>
        <taxon>Pseudomonadati</taxon>
        <taxon>Pseudomonadota</taxon>
        <taxon>Alphaproteobacteria</taxon>
        <taxon>Hyphomicrobiales</taxon>
        <taxon>Enhydrobacter</taxon>
    </lineage>
</organism>
<dbReference type="PANTHER" id="PTHR31793">
    <property type="entry name" value="4-HYDROXYBENZOYL-COA THIOESTERASE FAMILY MEMBER"/>
    <property type="match status" value="1"/>
</dbReference>
<dbReference type="EMBL" id="LGSW01000016">
    <property type="protein sequence ID" value="KND18244.1"/>
    <property type="molecule type" value="Genomic_DNA"/>
</dbReference>
<sequence>MNDTMLTEIKAIITQQTEHPLKDFAVIYPQTVAWGDMDAFQHVNNVMYYNYAQNARIYYNTCLGLFDKDTASALVASSCHYIKSVTYPDTLWIGVRIKKVGNASVTHEYIYYSTAMQTIIAKGESVLVYLHKSTGDKKPIDADKKAAIRELEKL</sequence>
<comment type="caution">
    <text evidence="3">The sequence shown here is derived from an EMBL/GenBank/DDBJ whole genome shotgun (WGS) entry which is preliminary data.</text>
</comment>
<name>A0ABR5IJ20_9HYPH</name>
<accession>A0ABR5IJ20</accession>
<keyword evidence="4" id="KW-1185">Reference proteome</keyword>
<dbReference type="Gene3D" id="3.10.129.10">
    <property type="entry name" value="Hotdog Thioesterase"/>
    <property type="match status" value="1"/>
</dbReference>
<gene>
    <name evidence="3" type="ORF">AFK20_11670</name>
</gene>